<dbReference type="RefSeq" id="XP_041138524.1">
    <property type="nucleotide sequence ID" value="XM_041280733.1"/>
</dbReference>
<evidence type="ECO:0000256" key="2">
    <source>
        <dbReference type="ARBA" id="ARBA00004286"/>
    </source>
</evidence>
<evidence type="ECO:0000313" key="7">
    <source>
        <dbReference type="EMBL" id="QOU22031.1"/>
    </source>
</evidence>
<dbReference type="Pfam" id="PF15511">
    <property type="entry name" value="CENP-T_C"/>
    <property type="match status" value="1"/>
</dbReference>
<sequence length="688" mass="77762">MSYPFLPSKKEKNGNDGDDERGNITTEEVDEGSSILRSPSDKDDDDDDSYKLADIYTSRRSSLRTPKKQEIDVIPSKHVIQKTQLPALQISQNKIDDNNHSDDQNSNETENNSDDSSRPNTPISKNISTTNTPDANMQNQIVRTPSRRSSTSNSKTSTPGRSNSRGSTPRKPTTPLILEAMEDAATPRRNRLLLTPTRNKSRSRYSPKDDLMMLGKLLFAEKADKPHKKRKLDSPKTRDVLPDEPLNKLYNFVTSNKETTEQELQSKAEKENEYLENENNVDITTTSTENAKSSQRNAADILRERDKILESSISIEEHNDFNDGVLNEINTNDNSEVSDLSELDSDHSVSPSKSIVSSRLSIATSIANDSNVAIPEAIIREEGAYGRDLSDDQEVENDGHTSLSDFSFGNDDVGFDIDSSSRNDIDDDAVDFDPDLSLLNDVRIERPERLSFIPIKRSEGSVKNSQENMEKVTVNSIGAPIIKNICKVLLPTIASKKLKSRKTLDVLDKISREFFEQEIDDLEAYAKHDKRKRITAEDVKLLMHRSNLTVTTDLMDLQSNSVESEILRLGSQAYDMEDFRVLERILFSKQISKVSRERKKRERKLREEQRKKEYHVNKDNNNSIHAADSGEDVADEGTWVENANLNNEIRTQDLDNLKSSIDIEIGGDFIDYEGMPEIPLAEDEDEEE</sequence>
<dbReference type="GeneID" id="64574119"/>
<gene>
    <name evidence="7" type="ORF">BRETT_002195</name>
</gene>
<proteinExistence type="predicted"/>
<evidence type="ECO:0000256" key="3">
    <source>
        <dbReference type="ARBA" id="ARBA00022454"/>
    </source>
</evidence>
<dbReference type="InterPro" id="IPR009072">
    <property type="entry name" value="Histone-fold"/>
</dbReference>
<feature type="region of interest" description="Disordered" evidence="5">
    <location>
        <begin position="1"/>
        <end position="175"/>
    </location>
</feature>
<keyword evidence="3" id="KW-0158">Chromosome</keyword>
<name>A0A871RHZ0_DEKBR</name>
<feature type="compositionally biased region" description="Polar residues" evidence="5">
    <location>
        <begin position="118"/>
        <end position="142"/>
    </location>
</feature>
<dbReference type="InterPro" id="IPR035425">
    <property type="entry name" value="CENP-T/H4_C"/>
</dbReference>
<feature type="compositionally biased region" description="Low complexity" evidence="5">
    <location>
        <begin position="143"/>
        <end position="158"/>
    </location>
</feature>
<feature type="compositionally biased region" description="Basic and acidic residues" evidence="5">
    <location>
        <begin position="604"/>
        <end position="618"/>
    </location>
</feature>
<evidence type="ECO:0000256" key="1">
    <source>
        <dbReference type="ARBA" id="ARBA00004123"/>
    </source>
</evidence>
<evidence type="ECO:0000259" key="6">
    <source>
        <dbReference type="Pfam" id="PF15511"/>
    </source>
</evidence>
<evidence type="ECO:0000256" key="5">
    <source>
        <dbReference type="SAM" id="MobiDB-lite"/>
    </source>
</evidence>
<keyword evidence="4" id="KW-0539">Nucleus</keyword>
<dbReference type="EMBL" id="CP063137">
    <property type="protein sequence ID" value="QOU22031.1"/>
    <property type="molecule type" value="Genomic_DNA"/>
</dbReference>
<dbReference type="Proteomes" id="UP000663131">
    <property type="component" value="Chromosome 9"/>
</dbReference>
<reference evidence="7" key="2">
    <citation type="journal article" name="BMC Genomics">
        <title>New genome assemblies reveal patterns of domestication and adaptation across Brettanomyces (Dekkera) species.</title>
        <authorList>
            <person name="Roach M.J."/>
            <person name="Borneman A.R."/>
        </authorList>
    </citation>
    <scope>NUCLEOTIDE SEQUENCE</scope>
    <source>
        <strain evidence="7">UCD 2041</strain>
    </source>
</reference>
<dbReference type="Gene3D" id="1.10.20.10">
    <property type="entry name" value="Histone, subunit A"/>
    <property type="match status" value="1"/>
</dbReference>
<feature type="compositionally biased region" description="Polar residues" evidence="5">
    <location>
        <begin position="159"/>
        <end position="171"/>
    </location>
</feature>
<feature type="region of interest" description="Disordered" evidence="5">
    <location>
        <begin position="598"/>
        <end position="632"/>
    </location>
</feature>
<feature type="region of interest" description="Disordered" evidence="5">
    <location>
        <begin position="222"/>
        <end position="243"/>
    </location>
</feature>
<feature type="compositionally biased region" description="Polar residues" evidence="5">
    <location>
        <begin position="81"/>
        <end position="93"/>
    </location>
</feature>
<dbReference type="KEGG" id="bbrx:BRETT_002195"/>
<protein>
    <recommendedName>
        <fullName evidence="6">CENP-T/Histone H4 histone fold domain-containing protein</fullName>
    </recommendedName>
</protein>
<accession>A0A871RHZ0</accession>
<feature type="domain" description="CENP-T/Histone H4 histone fold" evidence="6">
    <location>
        <begin position="475"/>
        <end position="557"/>
    </location>
</feature>
<evidence type="ECO:0000256" key="4">
    <source>
        <dbReference type="ARBA" id="ARBA00023242"/>
    </source>
</evidence>
<dbReference type="AlphaFoldDB" id="A0A871RHZ0"/>
<feature type="compositionally biased region" description="Basic and acidic residues" evidence="5">
    <location>
        <begin position="94"/>
        <end position="103"/>
    </location>
</feature>
<organism evidence="7 8">
    <name type="scientific">Dekkera bruxellensis</name>
    <name type="common">Brettanomyces custersii</name>
    <dbReference type="NCBI Taxonomy" id="5007"/>
    <lineage>
        <taxon>Eukaryota</taxon>
        <taxon>Fungi</taxon>
        <taxon>Dikarya</taxon>
        <taxon>Ascomycota</taxon>
        <taxon>Saccharomycotina</taxon>
        <taxon>Pichiomycetes</taxon>
        <taxon>Pichiales</taxon>
        <taxon>Pichiaceae</taxon>
        <taxon>Brettanomyces</taxon>
    </lineage>
</organism>
<evidence type="ECO:0000313" key="8">
    <source>
        <dbReference type="Proteomes" id="UP000663131"/>
    </source>
</evidence>
<dbReference type="GO" id="GO:0005634">
    <property type="term" value="C:nucleus"/>
    <property type="evidence" value="ECO:0007669"/>
    <property type="project" value="UniProtKB-SubCell"/>
</dbReference>
<comment type="subcellular location">
    <subcellularLocation>
        <location evidence="2">Chromosome</location>
    </subcellularLocation>
    <subcellularLocation>
        <location evidence="1">Nucleus</location>
    </subcellularLocation>
</comment>
<feature type="compositionally biased region" description="Basic and acidic residues" evidence="5">
    <location>
        <begin position="232"/>
        <end position="241"/>
    </location>
</feature>
<dbReference type="OrthoDB" id="3995946at2759"/>
<reference evidence="7" key="1">
    <citation type="submission" date="2020-10" db="EMBL/GenBank/DDBJ databases">
        <authorList>
            <person name="Palmer J.M."/>
        </authorList>
    </citation>
    <scope>NUCLEOTIDE SEQUENCE</scope>
    <source>
        <strain evidence="7">UCD 2041</strain>
    </source>
</reference>
<dbReference type="GO" id="GO:0005694">
    <property type="term" value="C:chromosome"/>
    <property type="evidence" value="ECO:0007669"/>
    <property type="project" value="UniProtKB-SubCell"/>
</dbReference>
<dbReference type="SUPFAM" id="SSF47113">
    <property type="entry name" value="Histone-fold"/>
    <property type="match status" value="1"/>
</dbReference>
<dbReference type="GO" id="GO:0046982">
    <property type="term" value="F:protein heterodimerization activity"/>
    <property type="evidence" value="ECO:0007669"/>
    <property type="project" value="InterPro"/>
</dbReference>